<dbReference type="PANTHER" id="PTHR10947">
    <property type="entry name" value="PHENYLALANYL-TRNA SYNTHETASE BETA CHAIN AND LEUCINE-RICH REPEAT-CONTAINING PROTEIN 47"/>
    <property type="match status" value="1"/>
</dbReference>
<dbReference type="SUPFAM" id="SSF55681">
    <property type="entry name" value="Class II aaRS and biotin synthetases"/>
    <property type="match status" value="1"/>
</dbReference>
<keyword evidence="11 12" id="KW-0030">Aminoacyl-tRNA synthetase</keyword>
<accession>C9RFA5</accession>
<dbReference type="SMART" id="SM00874">
    <property type="entry name" value="B5"/>
    <property type="match status" value="1"/>
</dbReference>
<dbReference type="PANTHER" id="PTHR10947:SF0">
    <property type="entry name" value="PHENYLALANINE--TRNA LIGASE BETA SUBUNIT"/>
    <property type="match status" value="1"/>
</dbReference>
<evidence type="ECO:0000256" key="6">
    <source>
        <dbReference type="ARBA" id="ARBA00022723"/>
    </source>
</evidence>
<keyword evidence="15" id="KW-1185">Reference proteome</keyword>
<evidence type="ECO:0000256" key="10">
    <source>
        <dbReference type="ARBA" id="ARBA00022917"/>
    </source>
</evidence>
<comment type="similarity">
    <text evidence="3 12">Belongs to the phenylalanyl-tRNA synthetase beta subunit family. Type 2 subfamily.</text>
</comment>
<dbReference type="GO" id="GO:0004826">
    <property type="term" value="F:phenylalanine-tRNA ligase activity"/>
    <property type="evidence" value="ECO:0007669"/>
    <property type="project" value="UniProtKB-UniRule"/>
</dbReference>
<dbReference type="FunFam" id="3.30.56.10:FF:000011">
    <property type="entry name" value="Phenylalanine--tRNA ligase beta subunit"/>
    <property type="match status" value="1"/>
</dbReference>
<dbReference type="FunFam" id="3.50.40.10:FF:000003">
    <property type="entry name" value="Phenylalanine--tRNA ligase beta subunit"/>
    <property type="match status" value="1"/>
</dbReference>
<keyword evidence="5 12" id="KW-0436">Ligase</keyword>
<dbReference type="Proteomes" id="UP000002063">
    <property type="component" value="Chromosome"/>
</dbReference>
<feature type="binding site" evidence="12">
    <location>
        <position position="339"/>
    </location>
    <ligand>
        <name>Mg(2+)</name>
        <dbReference type="ChEBI" id="CHEBI:18420"/>
        <note>shared with alpha subunit</note>
    </ligand>
</feature>
<dbReference type="InterPro" id="IPR041616">
    <property type="entry name" value="PheRS_beta_core"/>
</dbReference>
<dbReference type="AlphaFoldDB" id="C9RFA5"/>
<evidence type="ECO:0000256" key="5">
    <source>
        <dbReference type="ARBA" id="ARBA00022598"/>
    </source>
</evidence>
<keyword evidence="10 12" id="KW-0648">Protein biosynthesis</keyword>
<dbReference type="EC" id="6.1.1.20" evidence="12"/>
<reference evidence="14" key="1">
    <citation type="submission" date="2009-10" db="EMBL/GenBank/DDBJ databases">
        <title>Complete sequence of chromosome of Methanocaldococcus vulcanius M7.</title>
        <authorList>
            <consortium name="US DOE Joint Genome Institute"/>
            <person name="Lucas S."/>
            <person name="Copeland A."/>
            <person name="Lapidus A."/>
            <person name="Glavina del Rio T."/>
            <person name="Dalin E."/>
            <person name="Tice H."/>
            <person name="Bruce D."/>
            <person name="Goodwin L."/>
            <person name="Pitluck S."/>
            <person name="Lcollab F.I."/>
            <person name="Brettin T."/>
            <person name="Detter J.C."/>
            <person name="Han C."/>
            <person name="Tapia R."/>
            <person name="Kuske C.R."/>
            <person name="Schmutz J."/>
            <person name="Larimer F."/>
            <person name="Land M."/>
            <person name="Hauser L."/>
            <person name="Kyrpides N."/>
            <person name="Ovchinikova G."/>
            <person name="Sieprawska-Lupa M."/>
            <person name="Whitman W.B."/>
            <person name="Woyke T."/>
        </authorList>
    </citation>
    <scope>NUCLEOTIDE SEQUENCE [LARGE SCALE GENOMIC DNA]</scope>
    <source>
        <strain evidence="14">M7</strain>
    </source>
</reference>
<dbReference type="FunFam" id="3.30.930.10:FF:000132">
    <property type="entry name" value="Phenylalanine--tRNA ligase beta subunit"/>
    <property type="match status" value="1"/>
</dbReference>
<dbReference type="PROSITE" id="PS51483">
    <property type="entry name" value="B5"/>
    <property type="match status" value="1"/>
</dbReference>
<dbReference type="HAMAP" id="MF_00284">
    <property type="entry name" value="Phe_tRNA_synth_beta2"/>
    <property type="match status" value="1"/>
</dbReference>
<dbReference type="Pfam" id="PF18262">
    <property type="entry name" value="PhetRS_B1"/>
    <property type="match status" value="1"/>
</dbReference>
<keyword evidence="6 12" id="KW-0479">Metal-binding</keyword>
<dbReference type="InterPro" id="IPR045060">
    <property type="entry name" value="Phe-tRNA-ligase_IIc_bsu"/>
</dbReference>
<comment type="catalytic activity">
    <reaction evidence="12">
        <text>tRNA(Phe) + L-phenylalanine + ATP = L-phenylalanyl-tRNA(Phe) + AMP + diphosphate + H(+)</text>
        <dbReference type="Rhea" id="RHEA:19413"/>
        <dbReference type="Rhea" id="RHEA-COMP:9668"/>
        <dbReference type="Rhea" id="RHEA-COMP:9699"/>
        <dbReference type="ChEBI" id="CHEBI:15378"/>
        <dbReference type="ChEBI" id="CHEBI:30616"/>
        <dbReference type="ChEBI" id="CHEBI:33019"/>
        <dbReference type="ChEBI" id="CHEBI:58095"/>
        <dbReference type="ChEBI" id="CHEBI:78442"/>
        <dbReference type="ChEBI" id="CHEBI:78531"/>
        <dbReference type="ChEBI" id="CHEBI:456215"/>
        <dbReference type="EC" id="6.1.1.20"/>
    </reaction>
</comment>
<gene>
    <name evidence="12" type="primary">pheT</name>
    <name evidence="14" type="ordered locus">Metvu_0394</name>
</gene>
<dbReference type="Gene3D" id="3.30.56.10">
    <property type="match status" value="2"/>
</dbReference>
<evidence type="ECO:0000313" key="14">
    <source>
        <dbReference type="EMBL" id="ACX72257.1"/>
    </source>
</evidence>
<dbReference type="SMART" id="SM00873">
    <property type="entry name" value="B3_4"/>
    <property type="match status" value="1"/>
</dbReference>
<comment type="subcellular location">
    <subcellularLocation>
        <location evidence="2 12">Cytoplasm</location>
    </subcellularLocation>
</comment>
<dbReference type="EMBL" id="CP001787">
    <property type="protein sequence ID" value="ACX72257.1"/>
    <property type="molecule type" value="Genomic_DNA"/>
</dbReference>
<evidence type="ECO:0000256" key="8">
    <source>
        <dbReference type="ARBA" id="ARBA00022840"/>
    </source>
</evidence>
<dbReference type="OrthoDB" id="10073at2157"/>
<evidence type="ECO:0000313" key="15">
    <source>
        <dbReference type="Proteomes" id="UP000002063"/>
    </source>
</evidence>
<dbReference type="GO" id="GO:0005524">
    <property type="term" value="F:ATP binding"/>
    <property type="evidence" value="ECO:0007669"/>
    <property type="project" value="UniProtKB-UniRule"/>
</dbReference>
<evidence type="ECO:0000256" key="11">
    <source>
        <dbReference type="ARBA" id="ARBA00023146"/>
    </source>
</evidence>
<dbReference type="GO" id="GO:0009328">
    <property type="term" value="C:phenylalanine-tRNA ligase complex"/>
    <property type="evidence" value="ECO:0007669"/>
    <property type="project" value="TreeGrafter"/>
</dbReference>
<dbReference type="InterPro" id="IPR005147">
    <property type="entry name" value="tRNA_synthase_B5-dom"/>
</dbReference>
<keyword evidence="4 12" id="KW-0963">Cytoplasm</keyword>
<comment type="subunit">
    <text evidence="12">Tetramer of two alpha and two beta subunits.</text>
</comment>
<dbReference type="Gene3D" id="3.30.930.10">
    <property type="entry name" value="Bira Bifunctional Protein, Domain 2"/>
    <property type="match status" value="1"/>
</dbReference>
<dbReference type="Pfam" id="PF03484">
    <property type="entry name" value="B5"/>
    <property type="match status" value="1"/>
</dbReference>
<dbReference type="STRING" id="579137.Metvu_0394"/>
<dbReference type="GO" id="GO:0000287">
    <property type="term" value="F:magnesium ion binding"/>
    <property type="evidence" value="ECO:0007669"/>
    <property type="project" value="InterPro"/>
</dbReference>
<dbReference type="SUPFAM" id="SSF46955">
    <property type="entry name" value="Putative DNA-binding domain"/>
    <property type="match status" value="2"/>
</dbReference>
<protein>
    <recommendedName>
        <fullName evidence="12">Phenylalanine--tRNA ligase beta subunit</fullName>
        <ecNumber evidence="12">6.1.1.20</ecNumber>
    </recommendedName>
    <alternativeName>
        <fullName evidence="12">Phenylalanyl-tRNA synthetase beta subunit</fullName>
        <shortName evidence="12">PheRS</shortName>
    </alternativeName>
</protein>
<dbReference type="InterPro" id="IPR022918">
    <property type="entry name" value="Phe_tRNA_ligase_beta2_arc"/>
</dbReference>
<evidence type="ECO:0000256" key="1">
    <source>
        <dbReference type="ARBA" id="ARBA00001946"/>
    </source>
</evidence>
<organism evidence="14 15">
    <name type="scientific">Methanocaldococcus vulcanius (strain ATCC 700851 / DSM 12094 / M7)</name>
    <name type="common">Methanococcus vulcanius</name>
    <dbReference type="NCBI Taxonomy" id="579137"/>
    <lineage>
        <taxon>Archaea</taxon>
        <taxon>Methanobacteriati</taxon>
        <taxon>Methanobacteriota</taxon>
        <taxon>Methanomada group</taxon>
        <taxon>Methanococci</taxon>
        <taxon>Methanococcales</taxon>
        <taxon>Methanocaldococcaceae</taxon>
        <taxon>Methanocaldococcus</taxon>
    </lineage>
</organism>
<evidence type="ECO:0000256" key="7">
    <source>
        <dbReference type="ARBA" id="ARBA00022741"/>
    </source>
</evidence>
<dbReference type="NCBIfam" id="TIGR00471">
    <property type="entry name" value="pheT_arch"/>
    <property type="match status" value="1"/>
</dbReference>
<evidence type="ECO:0000256" key="3">
    <source>
        <dbReference type="ARBA" id="ARBA00007438"/>
    </source>
</evidence>
<dbReference type="InterPro" id="IPR045864">
    <property type="entry name" value="aa-tRNA-synth_II/BPL/LPL"/>
</dbReference>
<dbReference type="GO" id="GO:0003723">
    <property type="term" value="F:RNA binding"/>
    <property type="evidence" value="ECO:0007669"/>
    <property type="project" value="InterPro"/>
</dbReference>
<feature type="binding site" evidence="12">
    <location>
        <position position="335"/>
    </location>
    <ligand>
        <name>Mg(2+)</name>
        <dbReference type="ChEBI" id="CHEBI:18420"/>
        <note>shared with alpha subunit</note>
    </ligand>
</feature>
<keyword evidence="7 12" id="KW-0547">Nucleotide-binding</keyword>
<dbReference type="GO" id="GO:0006432">
    <property type="term" value="P:phenylalanyl-tRNA aminoacylation"/>
    <property type="evidence" value="ECO:0007669"/>
    <property type="project" value="UniProtKB-UniRule"/>
</dbReference>
<evidence type="ECO:0000256" key="12">
    <source>
        <dbReference type="HAMAP-Rule" id="MF_00284"/>
    </source>
</evidence>
<dbReference type="Pfam" id="PF03483">
    <property type="entry name" value="B3_4"/>
    <property type="match status" value="1"/>
</dbReference>
<dbReference type="eggNOG" id="arCOG00412">
    <property type="taxonomic scope" value="Archaea"/>
</dbReference>
<evidence type="ECO:0000256" key="2">
    <source>
        <dbReference type="ARBA" id="ARBA00004496"/>
    </source>
</evidence>
<dbReference type="SUPFAM" id="SSF56037">
    <property type="entry name" value="PheT/TilS domain"/>
    <property type="match status" value="1"/>
</dbReference>
<dbReference type="CDD" id="cd00769">
    <property type="entry name" value="PheRS_beta_core"/>
    <property type="match status" value="1"/>
</dbReference>
<dbReference type="InterPro" id="IPR009061">
    <property type="entry name" value="DNA-bd_dom_put_sf"/>
</dbReference>
<feature type="binding site" evidence="12">
    <location>
        <position position="329"/>
    </location>
    <ligand>
        <name>Mg(2+)</name>
        <dbReference type="ChEBI" id="CHEBI:18420"/>
        <note>shared with alpha subunit</note>
    </ligand>
</feature>
<comment type="cofactor">
    <cofactor evidence="1 12">
        <name>Mg(2+)</name>
        <dbReference type="ChEBI" id="CHEBI:18420"/>
    </cofactor>
</comment>
<dbReference type="KEGG" id="mvu:Metvu_0394"/>
<name>C9RFA5_METVM</name>
<dbReference type="InterPro" id="IPR005146">
    <property type="entry name" value="B3/B4_tRNA-bd"/>
</dbReference>
<dbReference type="HOGENOM" id="CLU_020279_3_0_2"/>
<keyword evidence="9 12" id="KW-0460">Magnesium</keyword>
<evidence type="ECO:0000256" key="9">
    <source>
        <dbReference type="ARBA" id="ARBA00022842"/>
    </source>
</evidence>
<dbReference type="RefSeq" id="WP_012819801.1">
    <property type="nucleotide sequence ID" value="NC_013407.1"/>
</dbReference>
<proteinExistence type="inferred from homology"/>
<dbReference type="GeneID" id="8512726"/>
<dbReference type="Pfam" id="PF17759">
    <property type="entry name" value="tRNA_synthFbeta"/>
    <property type="match status" value="1"/>
</dbReference>
<dbReference type="InterPro" id="IPR040659">
    <property type="entry name" value="PhetRS_B1"/>
</dbReference>
<sequence>MPTINVKKADLERLVNMPLEDEFIEEKFPMMGVEVEEIFEEDGEKVIQFSINPNRPDYLSVEGLARGFRGIMGIEIGLKRYDIERSDVKLYVEDVKTRPFIVMAMVKGVIIDDYVLESIINLQEKLHWVMGRDRKKVAIGIHDADKVKPPFYYKEVRGDEIKFVPLNSEEEMTPREILEKHEKGIKYAHLIRDDKFPIILDSEGNVLSMPPIINGELTRVTTETRNLIIDVTGTDKYAVEKTLNIIITALAERKYGKIHSVEVIKNENEKTLYPNLKEDILETTPDYINKVLGTNLTPGAIINYLRRCRLDAQFLDNKIKVYVPAYRVDMFGEVDIAEEVAIAYGYNKFSGDYPIIGTIGELNKLEKKCDFIREIMIGFGFYEVINLMLSNDDVLFKKMRLEDNNYIEVLKPASIEHRIVRKSILPLLMETLRLNKHKELPQKIFEIGDCVIIDKNAETRSRVVKKIAGVIIDNETNFNEIKSYVEGLLREIKIDYELDNFEHHSFINGRCAKIIKDGKIIGYFGEIHPEVIINFELEFPVVGFELEIE</sequence>
<feature type="binding site" evidence="12">
    <location>
        <position position="338"/>
    </location>
    <ligand>
        <name>Mg(2+)</name>
        <dbReference type="ChEBI" id="CHEBI:18420"/>
        <note>shared with alpha subunit</note>
    </ligand>
</feature>
<evidence type="ECO:0000259" key="13">
    <source>
        <dbReference type="PROSITE" id="PS51483"/>
    </source>
</evidence>
<dbReference type="Gene3D" id="3.50.40.10">
    <property type="entry name" value="Phenylalanyl-trna Synthetase, Chain B, domain 3"/>
    <property type="match status" value="1"/>
</dbReference>
<dbReference type="InterPro" id="IPR004531">
    <property type="entry name" value="Phe-tRNA-synth_IIc_bsu_arc_euk"/>
</dbReference>
<keyword evidence="8 12" id="KW-0067">ATP-binding</keyword>
<evidence type="ECO:0000256" key="4">
    <source>
        <dbReference type="ARBA" id="ARBA00022490"/>
    </source>
</evidence>
<feature type="domain" description="B5" evidence="13">
    <location>
        <begin position="276"/>
        <end position="351"/>
    </location>
</feature>
<dbReference type="InterPro" id="IPR020825">
    <property type="entry name" value="Phe-tRNA_synthase-like_B3/B4"/>
</dbReference>